<protein>
    <submittedName>
        <fullName evidence="4">Uncharacterized protein LOC105369061</fullName>
    </submittedName>
</protein>
<name>A0AAJ7E3L8_9HYME</name>
<evidence type="ECO:0000256" key="2">
    <source>
        <dbReference type="SAM" id="SignalP"/>
    </source>
</evidence>
<evidence type="ECO:0000256" key="1">
    <source>
        <dbReference type="SAM" id="MobiDB-lite"/>
    </source>
</evidence>
<dbReference type="RefSeq" id="XP_011506605.1">
    <property type="nucleotide sequence ID" value="XM_011508303.1"/>
</dbReference>
<feature type="signal peptide" evidence="2">
    <location>
        <begin position="1"/>
        <end position="23"/>
    </location>
</feature>
<accession>A0AAJ7E3L8</accession>
<feature type="region of interest" description="Disordered" evidence="1">
    <location>
        <begin position="68"/>
        <end position="113"/>
    </location>
</feature>
<keyword evidence="2" id="KW-0732">Signal</keyword>
<organism evidence="3 4">
    <name type="scientific">Ceratosolen solmsi marchali</name>
    <dbReference type="NCBI Taxonomy" id="326594"/>
    <lineage>
        <taxon>Eukaryota</taxon>
        <taxon>Metazoa</taxon>
        <taxon>Ecdysozoa</taxon>
        <taxon>Arthropoda</taxon>
        <taxon>Hexapoda</taxon>
        <taxon>Insecta</taxon>
        <taxon>Pterygota</taxon>
        <taxon>Neoptera</taxon>
        <taxon>Endopterygota</taxon>
        <taxon>Hymenoptera</taxon>
        <taxon>Apocrita</taxon>
        <taxon>Proctotrupomorpha</taxon>
        <taxon>Chalcidoidea</taxon>
        <taxon>Agaonidae</taxon>
        <taxon>Agaoninae</taxon>
        <taxon>Ceratosolen</taxon>
    </lineage>
</organism>
<evidence type="ECO:0000313" key="4">
    <source>
        <dbReference type="RefSeq" id="XP_011506605.1"/>
    </source>
</evidence>
<dbReference type="GeneID" id="105369061"/>
<dbReference type="AlphaFoldDB" id="A0AAJ7E3L8"/>
<proteinExistence type="predicted"/>
<feature type="chain" id="PRO_5042544313" evidence="2">
    <location>
        <begin position="24"/>
        <end position="138"/>
    </location>
</feature>
<evidence type="ECO:0000313" key="3">
    <source>
        <dbReference type="Proteomes" id="UP000695007"/>
    </source>
</evidence>
<dbReference type="KEGG" id="csol:105369061"/>
<gene>
    <name evidence="4" type="primary">LOC105369061</name>
</gene>
<reference evidence="4" key="1">
    <citation type="submission" date="2025-08" db="UniProtKB">
        <authorList>
            <consortium name="RefSeq"/>
        </authorList>
    </citation>
    <scope>IDENTIFICATION</scope>
</reference>
<keyword evidence="3" id="KW-1185">Reference proteome</keyword>
<dbReference type="Proteomes" id="UP000695007">
    <property type="component" value="Unplaced"/>
</dbReference>
<sequence>MRMMKAVVAVAGLLLLTLHAALSATEVTRYEDDARLEEDLDLDIEEDEAGHAGISTSLTIDNGTLVIERSGDRDPRPGVTSANATEQMSIIKDSRVASPADATNTSATDEEKPELLPEVRYVLFSLNERLCHLFPSEC</sequence>